<dbReference type="Proteomes" id="UP000322362">
    <property type="component" value="Unassembled WGS sequence"/>
</dbReference>
<protein>
    <submittedName>
        <fullName evidence="1">Helix-turn-helix transcriptional regulator</fullName>
    </submittedName>
</protein>
<evidence type="ECO:0000313" key="1">
    <source>
        <dbReference type="EMBL" id="TYR35397.1"/>
    </source>
</evidence>
<dbReference type="AlphaFoldDB" id="A0A5D4H466"/>
<proteinExistence type="predicted"/>
<dbReference type="Gene3D" id="1.10.10.60">
    <property type="entry name" value="Homeodomain-like"/>
    <property type="match status" value="1"/>
</dbReference>
<keyword evidence="2" id="KW-1185">Reference proteome</keyword>
<accession>A0A5D4H466</accession>
<dbReference type="RefSeq" id="WP_148919754.1">
    <property type="nucleotide sequence ID" value="NZ_VTAV01000009.1"/>
</dbReference>
<sequence>MSEKRLDILDRRAYEYILEHYMEPDLDRNRIATALGCSTRNLSRAFRNMTIPAAIRMLRLYKGRLIGDVFCFIII</sequence>
<dbReference type="EMBL" id="VTAV01000009">
    <property type="protein sequence ID" value="TYR35397.1"/>
    <property type="molecule type" value="Genomic_DNA"/>
</dbReference>
<evidence type="ECO:0000313" key="2">
    <source>
        <dbReference type="Proteomes" id="UP000322362"/>
    </source>
</evidence>
<comment type="caution">
    <text evidence="1">The sequence shown here is derived from an EMBL/GenBank/DDBJ whole genome shotgun (WGS) entry which is preliminary data.</text>
</comment>
<organism evidence="1 2">
    <name type="scientific">Sphingobacterium phlebotomi</name>
    <dbReference type="NCBI Taxonomy" id="2605433"/>
    <lineage>
        <taxon>Bacteria</taxon>
        <taxon>Pseudomonadati</taxon>
        <taxon>Bacteroidota</taxon>
        <taxon>Sphingobacteriia</taxon>
        <taxon>Sphingobacteriales</taxon>
        <taxon>Sphingobacteriaceae</taxon>
        <taxon>Sphingobacterium</taxon>
    </lineage>
</organism>
<gene>
    <name evidence="1" type="ORF">FXV77_13470</name>
</gene>
<reference evidence="1 2" key="1">
    <citation type="submission" date="2019-08" db="EMBL/GenBank/DDBJ databases">
        <title>Phlebobacter frassis gen. nov. sp. nov., a new member of family Sphingobacteriaceae isolated from sand fly rearing media.</title>
        <authorList>
            <person name="Kakumanu M.L."/>
            <person name="Marayati B.F."/>
            <person name="Wada-Katsumata A."/>
            <person name="Wasserberg G."/>
            <person name="Schal C."/>
            <person name="Apperson C.S."/>
            <person name="Ponnusamy L."/>
        </authorList>
    </citation>
    <scope>NUCLEOTIDE SEQUENCE [LARGE SCALE GENOMIC DNA]</scope>
    <source>
        <strain evidence="1 2">SSI9</strain>
    </source>
</reference>
<name>A0A5D4H466_9SPHI</name>